<dbReference type="AlphaFoldDB" id="A0A9N9GSH6"/>
<dbReference type="PANTHER" id="PTHR24317:SF7">
    <property type="entry name" value="PEROXISOMAL TRANS-2-ENOYL-COA REDUCTASE"/>
    <property type="match status" value="1"/>
</dbReference>
<dbReference type="InterPro" id="IPR002347">
    <property type="entry name" value="SDR_fam"/>
</dbReference>
<evidence type="ECO:0000313" key="22">
    <source>
        <dbReference type="EMBL" id="CAG8631379.1"/>
    </source>
</evidence>
<dbReference type="InterPro" id="IPR052388">
    <property type="entry name" value="Peroxisomal_t2-enoyl-CoA_red"/>
</dbReference>
<comment type="catalytic activity">
    <reaction evidence="15">
        <text>(2E)-dodecenoyl-CoA + NADPH + H(+) = dodecanoyl-CoA + NADP(+)</text>
        <dbReference type="Rhea" id="RHEA:44964"/>
        <dbReference type="ChEBI" id="CHEBI:15378"/>
        <dbReference type="ChEBI" id="CHEBI:57330"/>
        <dbReference type="ChEBI" id="CHEBI:57375"/>
        <dbReference type="ChEBI" id="CHEBI:57783"/>
        <dbReference type="ChEBI" id="CHEBI:58349"/>
    </reaction>
    <physiologicalReaction direction="left-to-right" evidence="15">
        <dbReference type="Rhea" id="RHEA:44965"/>
    </physiologicalReaction>
</comment>
<dbReference type="GO" id="GO:0019166">
    <property type="term" value="F:trans-2-enoyl-CoA reductase (NADPH) activity"/>
    <property type="evidence" value="ECO:0007669"/>
    <property type="project" value="UniProtKB-EC"/>
</dbReference>
<evidence type="ECO:0000256" key="10">
    <source>
        <dbReference type="ARBA" id="ARBA00023160"/>
    </source>
</evidence>
<proteinExistence type="inferred from homology"/>
<evidence type="ECO:0000256" key="14">
    <source>
        <dbReference type="ARBA" id="ARBA00041063"/>
    </source>
</evidence>
<evidence type="ECO:0000256" key="20">
    <source>
        <dbReference type="ARBA" id="ARBA00049559"/>
    </source>
</evidence>
<keyword evidence="7" id="KW-0560">Oxidoreductase</keyword>
<evidence type="ECO:0000256" key="3">
    <source>
        <dbReference type="ARBA" id="ARBA00022516"/>
    </source>
</evidence>
<dbReference type="PRINTS" id="PR00081">
    <property type="entry name" value="GDHRDH"/>
</dbReference>
<dbReference type="PRINTS" id="PR00080">
    <property type="entry name" value="SDRFAMILY"/>
</dbReference>
<sequence>MAYKSIFKPGLFKDDVALVTGGGTGIGRCIAHELASLGATVIIAGRKIEKLQSTAQEMRNAGYKVDITQLDIRNLDEIKKSLNYIISKHGKLTCLVNNAGGQFAAPASEISPNGWKTVIDLNLNGTWMMCWAAYHAWMGEHGGRIVNITAAARNGIPFMAHTAAARAGIMNLTKTLCVEWAPHGIRINSLAPGTIVGSGMTRYPISVQQTAADNHWMNPSGRYGTEAEVSSAVVYLLSPGAAYINGITVRMDGGRDLSKTSFQRESKIPIYDGGLSVETNELFMKLWGDYKQIGKSKL</sequence>
<evidence type="ECO:0000256" key="2">
    <source>
        <dbReference type="ARBA" id="ARBA00005189"/>
    </source>
</evidence>
<comment type="catalytic activity">
    <reaction evidence="18">
        <text>a (2E)-enoyl-CoA + NADPH + H(+) = a 2,3-saturated acyl-CoA + NADP(+)</text>
        <dbReference type="Rhea" id="RHEA:33763"/>
        <dbReference type="ChEBI" id="CHEBI:15378"/>
        <dbReference type="ChEBI" id="CHEBI:57783"/>
        <dbReference type="ChEBI" id="CHEBI:58349"/>
        <dbReference type="ChEBI" id="CHEBI:58856"/>
        <dbReference type="ChEBI" id="CHEBI:65111"/>
        <dbReference type="EC" id="1.3.1.38"/>
    </reaction>
    <physiologicalReaction direction="left-to-right" evidence="18">
        <dbReference type="Rhea" id="RHEA:33764"/>
    </physiologicalReaction>
</comment>
<comment type="catalytic activity">
    <reaction evidence="19">
        <text>(2E)-decenoyl-CoA + NADPH + H(+) = decanoyl-CoA + NADP(+)</text>
        <dbReference type="Rhea" id="RHEA:44960"/>
        <dbReference type="ChEBI" id="CHEBI:15378"/>
        <dbReference type="ChEBI" id="CHEBI:57783"/>
        <dbReference type="ChEBI" id="CHEBI:58349"/>
        <dbReference type="ChEBI" id="CHEBI:61406"/>
        <dbReference type="ChEBI" id="CHEBI:61430"/>
    </reaction>
    <physiologicalReaction direction="left-to-right" evidence="19">
        <dbReference type="Rhea" id="RHEA:44961"/>
    </physiologicalReaction>
</comment>
<comment type="function">
    <text evidence="11">Participates in chain elongation of fatty acids. Catalyzes the reduction of trans-2-enoyl-CoAs of varying chain lengths from 6:1 to 16:1, having maximum activity with 10:1 CoA. Has no 2,4-dienoyl-CoA reductase activity.</text>
</comment>
<comment type="subcellular location">
    <subcellularLocation>
        <location evidence="1">Peroxisome</location>
    </subcellularLocation>
</comment>
<evidence type="ECO:0000256" key="17">
    <source>
        <dbReference type="ARBA" id="ARBA00049108"/>
    </source>
</evidence>
<evidence type="ECO:0000256" key="4">
    <source>
        <dbReference type="ARBA" id="ARBA00022553"/>
    </source>
</evidence>
<comment type="caution">
    <text evidence="22">The sequence shown here is derived from an EMBL/GenBank/DDBJ whole genome shotgun (WGS) entry which is preliminary data.</text>
</comment>
<keyword evidence="6" id="KW-0521">NADP</keyword>
<comment type="subunit">
    <text evidence="12">Interacts with PEX5, probably required to target it into peroxisomes.</text>
</comment>
<dbReference type="EC" id="1.3.1.38" evidence="13"/>
<keyword evidence="10" id="KW-0275">Fatty acid biosynthesis</keyword>
<evidence type="ECO:0000256" key="9">
    <source>
        <dbReference type="ARBA" id="ARBA00023140"/>
    </source>
</evidence>
<evidence type="ECO:0000256" key="5">
    <source>
        <dbReference type="ARBA" id="ARBA00022832"/>
    </source>
</evidence>
<evidence type="ECO:0000256" key="16">
    <source>
        <dbReference type="ARBA" id="ARBA00048686"/>
    </source>
</evidence>
<comment type="catalytic activity">
    <reaction evidence="17">
        <text>(2E)-hexenoyl-CoA + NADPH + H(+) = hexanoyl-CoA + NADP(+)</text>
        <dbReference type="Rhea" id="RHEA:44956"/>
        <dbReference type="ChEBI" id="CHEBI:15378"/>
        <dbReference type="ChEBI" id="CHEBI:57783"/>
        <dbReference type="ChEBI" id="CHEBI:58349"/>
        <dbReference type="ChEBI" id="CHEBI:62077"/>
        <dbReference type="ChEBI" id="CHEBI:62620"/>
    </reaction>
    <physiologicalReaction direction="left-to-right" evidence="17">
        <dbReference type="Rhea" id="RHEA:44957"/>
    </physiologicalReaction>
</comment>
<protein>
    <recommendedName>
        <fullName evidence="14">Peroxisomal trans-2-enoyl-CoA reductase</fullName>
        <ecNumber evidence="13">1.3.1.38</ecNumber>
    </recommendedName>
</protein>
<evidence type="ECO:0000256" key="19">
    <source>
        <dbReference type="ARBA" id="ARBA00049386"/>
    </source>
</evidence>
<keyword evidence="3" id="KW-0444">Lipid biosynthesis</keyword>
<evidence type="ECO:0000256" key="15">
    <source>
        <dbReference type="ARBA" id="ARBA00047570"/>
    </source>
</evidence>
<comment type="catalytic activity">
    <reaction evidence="16">
        <text>(2E)-tetradecenoyl-CoA + NADPH + H(+) = tetradecanoyl-CoA + NADP(+)</text>
        <dbReference type="Rhea" id="RHEA:44968"/>
        <dbReference type="ChEBI" id="CHEBI:15378"/>
        <dbReference type="ChEBI" id="CHEBI:57385"/>
        <dbReference type="ChEBI" id="CHEBI:57783"/>
        <dbReference type="ChEBI" id="CHEBI:58349"/>
        <dbReference type="ChEBI" id="CHEBI:61405"/>
    </reaction>
    <physiologicalReaction direction="left-to-right" evidence="16">
        <dbReference type="Rhea" id="RHEA:44969"/>
    </physiologicalReaction>
</comment>
<dbReference type="Gene3D" id="3.40.50.720">
    <property type="entry name" value="NAD(P)-binding Rossmann-like Domain"/>
    <property type="match status" value="1"/>
</dbReference>
<reference evidence="22" key="1">
    <citation type="submission" date="2021-06" db="EMBL/GenBank/DDBJ databases">
        <authorList>
            <person name="Kallberg Y."/>
            <person name="Tangrot J."/>
            <person name="Rosling A."/>
        </authorList>
    </citation>
    <scope>NUCLEOTIDE SEQUENCE</scope>
    <source>
        <strain evidence="22">BR232B</strain>
    </source>
</reference>
<dbReference type="CDD" id="cd05369">
    <property type="entry name" value="TER_DECR_SDR_a"/>
    <property type="match status" value="1"/>
</dbReference>
<accession>A0A9N9GSH6</accession>
<keyword evidence="5" id="KW-0276">Fatty acid metabolism</keyword>
<dbReference type="Pfam" id="PF00106">
    <property type="entry name" value="adh_short"/>
    <property type="match status" value="1"/>
</dbReference>
<keyword evidence="8" id="KW-0443">Lipid metabolism</keyword>
<dbReference type="Proteomes" id="UP000789739">
    <property type="component" value="Unassembled WGS sequence"/>
</dbReference>
<dbReference type="SUPFAM" id="SSF51735">
    <property type="entry name" value="NAD(P)-binding Rossmann-fold domains"/>
    <property type="match status" value="1"/>
</dbReference>
<evidence type="ECO:0000313" key="23">
    <source>
        <dbReference type="Proteomes" id="UP000789739"/>
    </source>
</evidence>
<evidence type="ECO:0000256" key="12">
    <source>
        <dbReference type="ARBA" id="ARBA00038622"/>
    </source>
</evidence>
<dbReference type="PANTHER" id="PTHR24317">
    <property type="entry name" value="PEROXISOMAL TRANS-2-ENOYL-COA REDUCTASE"/>
    <property type="match status" value="1"/>
</dbReference>
<evidence type="ECO:0000256" key="1">
    <source>
        <dbReference type="ARBA" id="ARBA00004275"/>
    </source>
</evidence>
<dbReference type="OrthoDB" id="1669814at2759"/>
<evidence type="ECO:0000256" key="11">
    <source>
        <dbReference type="ARBA" id="ARBA00037124"/>
    </source>
</evidence>
<dbReference type="FunFam" id="3.40.50.720:FF:000084">
    <property type="entry name" value="Short-chain dehydrogenase reductase"/>
    <property type="match status" value="1"/>
</dbReference>
<dbReference type="GO" id="GO:0006633">
    <property type="term" value="P:fatty acid biosynthetic process"/>
    <property type="evidence" value="ECO:0007669"/>
    <property type="project" value="UniProtKB-KW"/>
</dbReference>
<evidence type="ECO:0000256" key="8">
    <source>
        <dbReference type="ARBA" id="ARBA00023098"/>
    </source>
</evidence>
<comment type="pathway">
    <text evidence="2">Lipid metabolism.</text>
</comment>
<evidence type="ECO:0000256" key="13">
    <source>
        <dbReference type="ARBA" id="ARBA00038849"/>
    </source>
</evidence>
<dbReference type="InterPro" id="IPR036291">
    <property type="entry name" value="NAD(P)-bd_dom_sf"/>
</dbReference>
<dbReference type="EMBL" id="CAJVPI010001942">
    <property type="protein sequence ID" value="CAG8631379.1"/>
    <property type="molecule type" value="Genomic_DNA"/>
</dbReference>
<gene>
    <name evidence="22" type="ORF">PBRASI_LOCUS9269</name>
</gene>
<name>A0A9N9GSH6_9GLOM</name>
<dbReference type="GO" id="GO:0005777">
    <property type="term" value="C:peroxisome"/>
    <property type="evidence" value="ECO:0007669"/>
    <property type="project" value="UniProtKB-SubCell"/>
</dbReference>
<keyword evidence="9" id="KW-0576">Peroxisome</keyword>
<evidence type="ECO:0000256" key="18">
    <source>
        <dbReference type="ARBA" id="ARBA00049251"/>
    </source>
</evidence>
<evidence type="ECO:0000256" key="7">
    <source>
        <dbReference type="ARBA" id="ARBA00023002"/>
    </source>
</evidence>
<comment type="catalytic activity">
    <reaction evidence="20">
        <text>(2E)-octenoyl-CoA + NADPH + H(+) = octanoyl-CoA + NADP(+)</text>
        <dbReference type="Rhea" id="RHEA:44952"/>
        <dbReference type="ChEBI" id="CHEBI:15378"/>
        <dbReference type="ChEBI" id="CHEBI:57386"/>
        <dbReference type="ChEBI" id="CHEBI:57783"/>
        <dbReference type="ChEBI" id="CHEBI:58349"/>
        <dbReference type="ChEBI" id="CHEBI:62242"/>
    </reaction>
    <physiologicalReaction direction="left-to-right" evidence="20">
        <dbReference type="Rhea" id="RHEA:44953"/>
    </physiologicalReaction>
</comment>
<evidence type="ECO:0000256" key="6">
    <source>
        <dbReference type="ARBA" id="ARBA00022857"/>
    </source>
</evidence>
<keyword evidence="4" id="KW-0597">Phosphoprotein</keyword>
<evidence type="ECO:0000256" key="21">
    <source>
        <dbReference type="RuleBase" id="RU000363"/>
    </source>
</evidence>
<comment type="similarity">
    <text evidence="21">Belongs to the short-chain dehydrogenases/reductases (SDR) family.</text>
</comment>
<organism evidence="22 23">
    <name type="scientific">Paraglomus brasilianum</name>
    <dbReference type="NCBI Taxonomy" id="144538"/>
    <lineage>
        <taxon>Eukaryota</taxon>
        <taxon>Fungi</taxon>
        <taxon>Fungi incertae sedis</taxon>
        <taxon>Mucoromycota</taxon>
        <taxon>Glomeromycotina</taxon>
        <taxon>Glomeromycetes</taxon>
        <taxon>Paraglomerales</taxon>
        <taxon>Paraglomeraceae</taxon>
        <taxon>Paraglomus</taxon>
    </lineage>
</organism>
<keyword evidence="23" id="KW-1185">Reference proteome</keyword>